<organism evidence="1 2">
    <name type="scientific">Digitaria exilis</name>
    <dbReference type="NCBI Taxonomy" id="1010633"/>
    <lineage>
        <taxon>Eukaryota</taxon>
        <taxon>Viridiplantae</taxon>
        <taxon>Streptophyta</taxon>
        <taxon>Embryophyta</taxon>
        <taxon>Tracheophyta</taxon>
        <taxon>Spermatophyta</taxon>
        <taxon>Magnoliopsida</taxon>
        <taxon>Liliopsida</taxon>
        <taxon>Poales</taxon>
        <taxon>Poaceae</taxon>
        <taxon>PACMAD clade</taxon>
        <taxon>Panicoideae</taxon>
        <taxon>Panicodae</taxon>
        <taxon>Paniceae</taxon>
        <taxon>Anthephorinae</taxon>
        <taxon>Digitaria</taxon>
    </lineage>
</organism>
<sequence>MQLPRLLLRIRPQSDLRYGLCPFAAVVIHSMASTCWAPRLGGCWVHHCIVQGQRSRICRRHPVHHRLVPLPPPPARRQRPEGEIGWIWSLHGGSDEGGGGNRIRFPDGGMRTGMMSPPWNKILRALPPFVKQDGEKHEKEDDAQFCLQKCWPPFIGRWHYFWPLAVQSSV</sequence>
<evidence type="ECO:0000313" key="1">
    <source>
        <dbReference type="EMBL" id="KAF8664821.1"/>
    </source>
</evidence>
<gene>
    <name evidence="1" type="ORF">HU200_054547</name>
</gene>
<proteinExistence type="predicted"/>
<comment type="caution">
    <text evidence="1">The sequence shown here is derived from an EMBL/GenBank/DDBJ whole genome shotgun (WGS) entry which is preliminary data.</text>
</comment>
<protein>
    <submittedName>
        <fullName evidence="1">Uncharacterized protein</fullName>
    </submittedName>
</protein>
<evidence type="ECO:0000313" key="2">
    <source>
        <dbReference type="Proteomes" id="UP000636709"/>
    </source>
</evidence>
<accession>A0A835E2L5</accession>
<dbReference type="Proteomes" id="UP000636709">
    <property type="component" value="Unassembled WGS sequence"/>
</dbReference>
<name>A0A835E2L5_9POAL</name>
<keyword evidence="2" id="KW-1185">Reference proteome</keyword>
<dbReference type="EMBL" id="JACEFO010002347">
    <property type="protein sequence ID" value="KAF8664821.1"/>
    <property type="molecule type" value="Genomic_DNA"/>
</dbReference>
<reference evidence="1" key="1">
    <citation type="submission" date="2020-07" db="EMBL/GenBank/DDBJ databases">
        <title>Genome sequence and genetic diversity analysis of an under-domesticated orphan crop, white fonio (Digitaria exilis).</title>
        <authorList>
            <person name="Bennetzen J.L."/>
            <person name="Chen S."/>
            <person name="Ma X."/>
            <person name="Wang X."/>
            <person name="Yssel A.E.J."/>
            <person name="Chaluvadi S.R."/>
            <person name="Johnson M."/>
            <person name="Gangashetty P."/>
            <person name="Hamidou F."/>
            <person name="Sanogo M.D."/>
            <person name="Zwaenepoel A."/>
            <person name="Wallace J."/>
            <person name="Van De Peer Y."/>
            <person name="Van Deynze A."/>
        </authorList>
    </citation>
    <scope>NUCLEOTIDE SEQUENCE</scope>
    <source>
        <tissue evidence="1">Leaves</tissue>
    </source>
</reference>
<dbReference type="AlphaFoldDB" id="A0A835E2L5"/>